<sequence>MFFCQFMFFILQLTLIYVVYSDSLPKLLSNFFRYCLLKFVSFKNFIFPKMLLAFNMIFGSSRFFVSPAKSCNLIVHRFSSFIVKWAINLVLE</sequence>
<evidence type="ECO:0000313" key="2">
    <source>
        <dbReference type="EMBL" id="KAK9697389.1"/>
    </source>
</evidence>
<feature type="signal peptide" evidence="1">
    <location>
        <begin position="1"/>
        <end position="21"/>
    </location>
</feature>
<dbReference type="Proteomes" id="UP001443914">
    <property type="component" value="Unassembled WGS sequence"/>
</dbReference>
<evidence type="ECO:0008006" key="4">
    <source>
        <dbReference type="Google" id="ProtNLM"/>
    </source>
</evidence>
<feature type="chain" id="PRO_5043665470" description="Secreted protein" evidence="1">
    <location>
        <begin position="22"/>
        <end position="92"/>
    </location>
</feature>
<dbReference type="EMBL" id="JBDFQZ010000008">
    <property type="protein sequence ID" value="KAK9697389.1"/>
    <property type="molecule type" value="Genomic_DNA"/>
</dbReference>
<evidence type="ECO:0000313" key="3">
    <source>
        <dbReference type="Proteomes" id="UP001443914"/>
    </source>
</evidence>
<gene>
    <name evidence="2" type="ORF">RND81_08G035100</name>
</gene>
<reference evidence="2" key="1">
    <citation type="submission" date="2024-03" db="EMBL/GenBank/DDBJ databases">
        <title>WGS assembly of Saponaria officinalis var. Norfolk2.</title>
        <authorList>
            <person name="Jenkins J."/>
            <person name="Shu S."/>
            <person name="Grimwood J."/>
            <person name="Barry K."/>
            <person name="Goodstein D."/>
            <person name="Schmutz J."/>
            <person name="Leebens-Mack J."/>
            <person name="Osbourn A."/>
        </authorList>
    </citation>
    <scope>NUCLEOTIDE SEQUENCE [LARGE SCALE GENOMIC DNA]</scope>
    <source>
        <strain evidence="2">JIC</strain>
    </source>
</reference>
<keyword evidence="3" id="KW-1185">Reference proteome</keyword>
<accession>A0AAW1J2S9</accession>
<organism evidence="2 3">
    <name type="scientific">Saponaria officinalis</name>
    <name type="common">Common soapwort</name>
    <name type="synonym">Lychnis saponaria</name>
    <dbReference type="NCBI Taxonomy" id="3572"/>
    <lineage>
        <taxon>Eukaryota</taxon>
        <taxon>Viridiplantae</taxon>
        <taxon>Streptophyta</taxon>
        <taxon>Embryophyta</taxon>
        <taxon>Tracheophyta</taxon>
        <taxon>Spermatophyta</taxon>
        <taxon>Magnoliopsida</taxon>
        <taxon>eudicotyledons</taxon>
        <taxon>Gunneridae</taxon>
        <taxon>Pentapetalae</taxon>
        <taxon>Caryophyllales</taxon>
        <taxon>Caryophyllaceae</taxon>
        <taxon>Caryophylleae</taxon>
        <taxon>Saponaria</taxon>
    </lineage>
</organism>
<protein>
    <recommendedName>
        <fullName evidence="4">Secreted protein</fullName>
    </recommendedName>
</protein>
<keyword evidence="1" id="KW-0732">Signal</keyword>
<name>A0AAW1J2S9_SAPOF</name>
<proteinExistence type="predicted"/>
<dbReference type="AlphaFoldDB" id="A0AAW1J2S9"/>
<comment type="caution">
    <text evidence="2">The sequence shown here is derived from an EMBL/GenBank/DDBJ whole genome shotgun (WGS) entry which is preliminary data.</text>
</comment>
<evidence type="ECO:0000256" key="1">
    <source>
        <dbReference type="SAM" id="SignalP"/>
    </source>
</evidence>